<dbReference type="Proteomes" id="UP000184932">
    <property type="component" value="Unassembled WGS sequence"/>
</dbReference>
<protein>
    <submittedName>
        <fullName evidence="6">Transcriptional regulator, TraR/DksA family</fullName>
    </submittedName>
</protein>
<dbReference type="PANTHER" id="PTHR33823">
    <property type="entry name" value="RNA POLYMERASE-BINDING TRANSCRIPTION FACTOR DKSA-RELATED"/>
    <property type="match status" value="1"/>
</dbReference>
<name>A0A1N6F247_9RHOB</name>
<evidence type="ECO:0000256" key="4">
    <source>
        <dbReference type="PROSITE-ProRule" id="PRU00510"/>
    </source>
</evidence>
<keyword evidence="3" id="KW-0862">Zinc</keyword>
<keyword evidence="7" id="KW-1185">Reference proteome</keyword>
<feature type="zinc finger region" description="dksA C4-type" evidence="4">
    <location>
        <begin position="99"/>
        <end position="123"/>
    </location>
</feature>
<dbReference type="EMBL" id="FSRL01000001">
    <property type="protein sequence ID" value="SIN89313.1"/>
    <property type="molecule type" value="Genomic_DNA"/>
</dbReference>
<dbReference type="GO" id="GO:0008270">
    <property type="term" value="F:zinc ion binding"/>
    <property type="evidence" value="ECO:0007669"/>
    <property type="project" value="UniProtKB-KW"/>
</dbReference>
<dbReference type="Pfam" id="PF01258">
    <property type="entry name" value="zf-dskA_traR"/>
    <property type="match status" value="1"/>
</dbReference>
<keyword evidence="2" id="KW-0863">Zinc-finger</keyword>
<dbReference type="AlphaFoldDB" id="A0A1N6F247"/>
<dbReference type="PANTHER" id="PTHR33823:SF4">
    <property type="entry name" value="GENERAL STRESS PROTEIN 16O"/>
    <property type="match status" value="1"/>
</dbReference>
<organism evidence="6 7">
    <name type="scientific">Vannielia litorea</name>
    <dbReference type="NCBI Taxonomy" id="1217970"/>
    <lineage>
        <taxon>Bacteria</taxon>
        <taxon>Pseudomonadati</taxon>
        <taxon>Pseudomonadota</taxon>
        <taxon>Alphaproteobacteria</taxon>
        <taxon>Rhodobacterales</taxon>
        <taxon>Paracoccaceae</taxon>
        <taxon>Vannielia</taxon>
    </lineage>
</organism>
<evidence type="ECO:0000256" key="3">
    <source>
        <dbReference type="ARBA" id="ARBA00022833"/>
    </source>
</evidence>
<evidence type="ECO:0000313" key="7">
    <source>
        <dbReference type="Proteomes" id="UP000184932"/>
    </source>
</evidence>
<dbReference type="STRING" id="1217970.SAMN05444002_1302"/>
<proteinExistence type="predicted"/>
<evidence type="ECO:0000313" key="6">
    <source>
        <dbReference type="EMBL" id="SIN89313.1"/>
    </source>
</evidence>
<evidence type="ECO:0000259" key="5">
    <source>
        <dbReference type="Pfam" id="PF01258"/>
    </source>
</evidence>
<reference evidence="7" key="1">
    <citation type="submission" date="2016-11" db="EMBL/GenBank/DDBJ databases">
        <authorList>
            <person name="Varghese N."/>
            <person name="Submissions S."/>
        </authorList>
    </citation>
    <scope>NUCLEOTIDE SEQUENCE [LARGE SCALE GENOMIC DNA]</scope>
    <source>
        <strain evidence="7">DSM 29440</strain>
    </source>
</reference>
<gene>
    <name evidence="6" type="ORF">SAMN05444002_1302</name>
</gene>
<dbReference type="InterPro" id="IPR000962">
    <property type="entry name" value="Znf_DskA_TraR"/>
</dbReference>
<accession>A0A1N6F247</accession>
<evidence type="ECO:0000256" key="2">
    <source>
        <dbReference type="ARBA" id="ARBA00022771"/>
    </source>
</evidence>
<dbReference type="Gene3D" id="1.20.120.910">
    <property type="entry name" value="DksA, coiled-coil domain"/>
    <property type="match status" value="1"/>
</dbReference>
<evidence type="ECO:0000256" key="1">
    <source>
        <dbReference type="ARBA" id="ARBA00022723"/>
    </source>
</evidence>
<keyword evidence="1" id="KW-0479">Metal-binding</keyword>
<feature type="domain" description="Zinc finger DksA/TraR C4-type" evidence="5">
    <location>
        <begin position="94"/>
        <end position="125"/>
    </location>
</feature>
<dbReference type="PROSITE" id="PS51128">
    <property type="entry name" value="ZF_DKSA_2"/>
    <property type="match status" value="1"/>
</dbReference>
<dbReference type="SUPFAM" id="SSF57716">
    <property type="entry name" value="Glucocorticoid receptor-like (DNA-binding domain)"/>
    <property type="match status" value="1"/>
</dbReference>
<sequence>MANCNGKWGGKRIVMEGDRPQGIRARLLARLEELANEERLGRDGRKVVQLDQQAVGRLSRMDALQSQAMAQAASRNRATEDRRIRAALSRLDEGEYGYCTDCGEEIAAARLDHDPAAALCISCARG</sequence>